<evidence type="ECO:0000256" key="1">
    <source>
        <dbReference type="SAM" id="MobiDB-lite"/>
    </source>
</evidence>
<sequence length="471" mass="52226">MVAYPTSYVFPLPLTDDWKQEITLKTREKLNEMLGVEVDNVMAEYVIVMVGNKKNMEQIAHDLVDFIGEESSEQFVTWLSDLLPTFEAKGSIAGSSHADEEVELSCTNVLQSPPEEISAQTREEKKEKNKRVISLKGLLKSSSEPHPKEVVSLSSNRGTIRSLNPSKTDMDDVIARRAQRFGARDEAETTGNKRRISERDSNSRLSKRLRLGPPVNVDQAKLDARDTVGVHKKRRGDRDRGDENHRSGPRGDRRNDRDRDEDMEDGNYSGKRRSKGSRDVAPPLPPSDEKGDYKDKQGYGQGMGPPMGFQGGPMGYGGYPPPFGGPMFYPPPGYGPINPYAMGFPPQGMSPYGGRGHPRPPTGDMQNGPRGPRPFQNRKWVNPNVAKAEEAKANEGKPEPDAARGEASGGPQNAGLQAGAPAFAPRNPYYTSQMRPRFQNKTWVRQEPAKDEELNSSLPKTPPKELLESME</sequence>
<evidence type="ECO:0000313" key="2">
    <source>
        <dbReference type="EMBL" id="CAI5729952.1"/>
    </source>
</evidence>
<dbReference type="EMBL" id="CANTFM010000787">
    <property type="protein sequence ID" value="CAI5729952.1"/>
    <property type="molecule type" value="Genomic_DNA"/>
</dbReference>
<feature type="compositionally biased region" description="Basic and acidic residues" evidence="1">
    <location>
        <begin position="462"/>
        <end position="471"/>
    </location>
</feature>
<protein>
    <recommendedName>
        <fullName evidence="4">PWI domain-containing protein</fullName>
    </recommendedName>
</protein>
<dbReference type="Proteomes" id="UP001162029">
    <property type="component" value="Unassembled WGS sequence"/>
</dbReference>
<dbReference type="AlphaFoldDB" id="A0AAV0TZ76"/>
<feature type="region of interest" description="Disordered" evidence="1">
    <location>
        <begin position="346"/>
        <end position="471"/>
    </location>
</feature>
<dbReference type="InterPro" id="IPR043094">
    <property type="entry name" value="Nab2/ZC3H14_N_sf"/>
</dbReference>
<feature type="compositionally biased region" description="Basic and acidic residues" evidence="1">
    <location>
        <begin position="287"/>
        <end position="297"/>
    </location>
</feature>
<reference evidence="2" key="1">
    <citation type="submission" date="2022-12" db="EMBL/GenBank/DDBJ databases">
        <authorList>
            <person name="Webb A."/>
        </authorList>
    </citation>
    <scope>NUCLEOTIDE SEQUENCE</scope>
    <source>
        <strain evidence="2">Pd1</strain>
    </source>
</reference>
<dbReference type="Gene3D" id="1.10.340.40">
    <property type="entry name" value="Nuclear abundant poly(A) RNA-bind protein 2, N-terminal domain"/>
    <property type="match status" value="1"/>
</dbReference>
<accession>A0AAV0TZ76</accession>
<comment type="caution">
    <text evidence="2">The sequence shown here is derived from an EMBL/GenBank/DDBJ whole genome shotgun (WGS) entry which is preliminary data.</text>
</comment>
<feature type="region of interest" description="Disordered" evidence="1">
    <location>
        <begin position="103"/>
        <end position="317"/>
    </location>
</feature>
<organism evidence="2 3">
    <name type="scientific">Peronospora destructor</name>
    <dbReference type="NCBI Taxonomy" id="86335"/>
    <lineage>
        <taxon>Eukaryota</taxon>
        <taxon>Sar</taxon>
        <taxon>Stramenopiles</taxon>
        <taxon>Oomycota</taxon>
        <taxon>Peronosporomycetes</taxon>
        <taxon>Peronosporales</taxon>
        <taxon>Peronosporaceae</taxon>
        <taxon>Peronospora</taxon>
    </lineage>
</organism>
<proteinExistence type="predicted"/>
<evidence type="ECO:0000313" key="3">
    <source>
        <dbReference type="Proteomes" id="UP001162029"/>
    </source>
</evidence>
<gene>
    <name evidence="2" type="ORF">PDE001_LOCUS4369</name>
</gene>
<feature type="compositionally biased region" description="Basic and acidic residues" evidence="1">
    <location>
        <begin position="387"/>
        <end position="404"/>
    </location>
</feature>
<keyword evidence="3" id="KW-1185">Reference proteome</keyword>
<name>A0AAV0TZ76_9STRA</name>
<evidence type="ECO:0008006" key="4">
    <source>
        <dbReference type="Google" id="ProtNLM"/>
    </source>
</evidence>
<feature type="compositionally biased region" description="Gly residues" evidence="1">
    <location>
        <begin position="299"/>
        <end position="317"/>
    </location>
</feature>
<feature type="compositionally biased region" description="Polar residues" evidence="1">
    <location>
        <begin position="429"/>
        <end position="443"/>
    </location>
</feature>
<feature type="compositionally biased region" description="Basic and acidic residues" evidence="1">
    <location>
        <begin position="220"/>
        <end position="229"/>
    </location>
</feature>
<feature type="compositionally biased region" description="Polar residues" evidence="1">
    <location>
        <begin position="152"/>
        <end position="167"/>
    </location>
</feature>
<feature type="compositionally biased region" description="Basic and acidic residues" evidence="1">
    <location>
        <begin position="236"/>
        <end position="260"/>
    </location>
</feature>